<evidence type="ECO:0000256" key="1">
    <source>
        <dbReference type="SAM" id="MobiDB-lite"/>
    </source>
</evidence>
<dbReference type="Proteomes" id="UP000475666">
    <property type="component" value="Unassembled WGS sequence"/>
</dbReference>
<dbReference type="EMBL" id="JAAGMQ010000713">
    <property type="protein sequence ID" value="NEC36188.1"/>
    <property type="molecule type" value="Genomic_DNA"/>
</dbReference>
<evidence type="ECO:0000313" key="3">
    <source>
        <dbReference type="Proteomes" id="UP000475666"/>
    </source>
</evidence>
<feature type="compositionally biased region" description="Low complexity" evidence="1">
    <location>
        <begin position="10"/>
        <end position="26"/>
    </location>
</feature>
<feature type="region of interest" description="Disordered" evidence="1">
    <location>
        <begin position="1"/>
        <end position="45"/>
    </location>
</feature>
<organism evidence="2 3">
    <name type="scientific">Streptomyces rubrogriseus</name>
    <dbReference type="NCBI Taxonomy" id="194673"/>
    <lineage>
        <taxon>Bacteria</taxon>
        <taxon>Bacillati</taxon>
        <taxon>Actinomycetota</taxon>
        <taxon>Actinomycetes</taxon>
        <taxon>Kitasatosporales</taxon>
        <taxon>Streptomycetaceae</taxon>
        <taxon>Streptomyces</taxon>
        <taxon>Streptomyces violaceoruber group</taxon>
    </lineage>
</organism>
<evidence type="ECO:0000313" key="2">
    <source>
        <dbReference type="EMBL" id="NEC36188.1"/>
    </source>
</evidence>
<protein>
    <submittedName>
        <fullName evidence="2">Uncharacterized protein</fullName>
    </submittedName>
</protein>
<sequence>MTAPPPAGEAATVPVTGTVPVTAAARAPRRNRPTAAPEGHGGTGR</sequence>
<comment type="caution">
    <text evidence="2">The sequence shown here is derived from an EMBL/GenBank/DDBJ whole genome shotgun (WGS) entry which is preliminary data.</text>
</comment>
<dbReference type="RefSeq" id="WP_382816914.1">
    <property type="nucleotide sequence ID" value="NZ_JBHWEC010000003.1"/>
</dbReference>
<proteinExistence type="predicted"/>
<name>A0A6G3TIQ7_9ACTN</name>
<dbReference type="AlphaFoldDB" id="A0A6G3TIQ7"/>
<reference evidence="2 3" key="1">
    <citation type="submission" date="2020-01" db="EMBL/GenBank/DDBJ databases">
        <title>Insect and environment-associated Actinomycetes.</title>
        <authorList>
            <person name="Currrie C."/>
            <person name="Chevrette M."/>
            <person name="Carlson C."/>
            <person name="Stubbendieck R."/>
            <person name="Wendt-Pienkowski E."/>
        </authorList>
    </citation>
    <scope>NUCLEOTIDE SEQUENCE [LARGE SCALE GENOMIC DNA]</scope>
    <source>
        <strain evidence="2 3">SID7739</strain>
    </source>
</reference>
<gene>
    <name evidence="2" type="ORF">G3I66_23875</name>
</gene>
<accession>A0A6G3TIQ7</accession>